<evidence type="ECO:0000256" key="1">
    <source>
        <dbReference type="SAM" id="SignalP"/>
    </source>
</evidence>
<dbReference type="InterPro" id="IPR034007">
    <property type="entry name" value="CTLD_bac"/>
</dbReference>
<evidence type="ECO:0000313" key="4">
    <source>
        <dbReference type="Proteomes" id="UP000176050"/>
    </source>
</evidence>
<dbReference type="InterPro" id="IPR016187">
    <property type="entry name" value="CTDL_fold"/>
</dbReference>
<feature type="domain" description="C-type lectin" evidence="2">
    <location>
        <begin position="148"/>
        <end position="271"/>
    </location>
</feature>
<dbReference type="Proteomes" id="UP000176050">
    <property type="component" value="Chromosome"/>
</dbReference>
<dbReference type="Gene3D" id="3.10.100.10">
    <property type="entry name" value="Mannose-Binding Protein A, subunit A"/>
    <property type="match status" value="1"/>
</dbReference>
<feature type="chain" id="PRO_5009111016" description="C-type lectin domain-containing protein" evidence="1">
    <location>
        <begin position="25"/>
        <end position="1118"/>
    </location>
</feature>
<proteinExistence type="predicted"/>
<dbReference type="OrthoDB" id="9765926at2"/>
<dbReference type="AlphaFoldDB" id="A0A1D8PBL7"/>
<evidence type="ECO:0000313" key="3">
    <source>
        <dbReference type="EMBL" id="AOW21935.1"/>
    </source>
</evidence>
<dbReference type="SUPFAM" id="SSF56436">
    <property type="entry name" value="C-type lectin-like"/>
    <property type="match status" value="1"/>
</dbReference>
<dbReference type="Pfam" id="PF13585">
    <property type="entry name" value="CHU_C"/>
    <property type="match status" value="1"/>
</dbReference>
<gene>
    <name evidence="3" type="ORF">LPB138_15110</name>
</gene>
<dbReference type="EMBL" id="CP017478">
    <property type="protein sequence ID" value="AOW21935.1"/>
    <property type="molecule type" value="Genomic_DNA"/>
</dbReference>
<name>A0A1D8PBL7_9FLAO</name>
<dbReference type="KEGG" id="lul:LPB138_15110"/>
<organism evidence="3 4">
    <name type="scientific">Urechidicola croceus</name>
    <dbReference type="NCBI Taxonomy" id="1850246"/>
    <lineage>
        <taxon>Bacteria</taxon>
        <taxon>Pseudomonadati</taxon>
        <taxon>Bacteroidota</taxon>
        <taxon>Flavobacteriia</taxon>
        <taxon>Flavobacteriales</taxon>
        <taxon>Flavobacteriaceae</taxon>
        <taxon>Urechidicola</taxon>
    </lineage>
</organism>
<feature type="signal peptide" evidence="1">
    <location>
        <begin position="1"/>
        <end position="24"/>
    </location>
</feature>
<dbReference type="InterPro" id="IPR044023">
    <property type="entry name" value="Ig_7"/>
</dbReference>
<keyword evidence="1" id="KW-0732">Signal</keyword>
<keyword evidence="4" id="KW-1185">Reference proteome</keyword>
<dbReference type="InterPro" id="IPR001304">
    <property type="entry name" value="C-type_lectin-like"/>
</dbReference>
<dbReference type="Pfam" id="PF19081">
    <property type="entry name" value="Ig_7"/>
    <property type="match status" value="3"/>
</dbReference>
<dbReference type="InterPro" id="IPR026341">
    <property type="entry name" value="T9SS_type_B"/>
</dbReference>
<accession>A0A1D8PBL7</accession>
<dbReference type="CDD" id="cd03603">
    <property type="entry name" value="CLECT_VCBS"/>
    <property type="match status" value="1"/>
</dbReference>
<dbReference type="STRING" id="1850246.LPB138_15110"/>
<evidence type="ECO:0000259" key="2">
    <source>
        <dbReference type="PROSITE" id="PS50041"/>
    </source>
</evidence>
<dbReference type="NCBIfam" id="TIGR04131">
    <property type="entry name" value="Bac_Flav_CTERM"/>
    <property type="match status" value="1"/>
</dbReference>
<sequence>MFAKKIHIQLFALVLLLSIFNSWSQNEPPTLTATGDQVYCPLSEINVATDFEITDADDAQIEALNIQISTGYEISYETLELTGNHPNINAVWDNGQGKLTLESSNGGLVNLSDLNAAAKDVIFKSTNPQPSGERYFSFTIGNANYLPSTGHYYEYVSDPLITWTEARDAAENRYYFGLQGYLVTILSEEEAQMSGEQAAGVGWIGGSDAFNEGEWKWVTGPENGTVFWNGDFNGSTPNFAFWNTNEPNNSGGEDYAHITASNIGIPGSWNDLPNEGGTFDYIAQGYVVEYGGMPGDPTLDISASTKISIPSIISTSVQSPPTCGGAQIQLTATGTTGTTILWYDSETSTTPIHTGTAFTTPFISTPTIYYAYASYGYGTSEECLVGEKTTLIAHINEIPTIIYTSGDTICENGSGELFAEAQVAETINWYDSLTSTTILGTGSLFNTPVVSTTTAFYAEPVYNGCIGDRTNVFLTVQNVQAPTTTQTSQSFCDFDNATIEDIYVTGIDVQWYSSNTSTTPLNDSDLLIDNATYYASQTIDDCESGARLAVNVTLLNTIIPETIEPFELCDDTSVGTDNDGQIIFNLNDYDEEILNGESASDFVITYFTDIDYNNQIPLNEVSNFENTSNPQTIYVRVSSTLNNACYTDNSFELVVNELPDLLTTSVTLTECDDDLNGLEDFNLELKNDELSTDFQNETFTYYETIQEANDGIIGTEIQNPTTYQNQTPDFDTVYVRIENNNQCFKVVEINLDVNPSSAVMDNFSTLNFYECDNGLNTEDGIAIFDFSSATAIIKAQFSPVDVDVYYYETEAEANQLINEIDPTNHENTNSPHTQDIWVRITSELGSDCLAKGIYVKLNTLELPQFEARHPDTAFCLNIGSSLIETFNANGSYQYEWFDEAGNLIPNTDPTTETLTITSGGTYSVIASLFYPNENITCYSTPREIEVIESTPAILSINDLLITDDSENNTITINTTNLGIGDYEFSLAGGLYQDEPFFDNVAPGIHILSVNDKNDCGEFSIEVSVIGFPRFFTPNNDGENDTWQIKGVGENFFASSLIHIYDRFGKIVAKVDPTSDGWNGYYNGYALPSSDYWFTAELIDHEGNIRSKKGHFSLIRRSY</sequence>
<dbReference type="InterPro" id="IPR016186">
    <property type="entry name" value="C-type_lectin-like/link_sf"/>
</dbReference>
<dbReference type="RefSeq" id="WP_070238095.1">
    <property type="nucleotide sequence ID" value="NZ_CP017478.1"/>
</dbReference>
<reference evidence="3 4" key="1">
    <citation type="submission" date="2016-10" db="EMBL/GenBank/DDBJ databases">
        <title>Lutibacter sp. LPB0138, isolated from marine gastropod.</title>
        <authorList>
            <person name="Kim E."/>
            <person name="Yi H."/>
        </authorList>
    </citation>
    <scope>NUCLEOTIDE SEQUENCE [LARGE SCALE GENOMIC DNA]</scope>
    <source>
        <strain evidence="3 4">LPB0138</strain>
    </source>
</reference>
<protein>
    <recommendedName>
        <fullName evidence="2">C-type lectin domain-containing protein</fullName>
    </recommendedName>
</protein>
<dbReference type="PROSITE" id="PS50041">
    <property type="entry name" value="C_TYPE_LECTIN_2"/>
    <property type="match status" value="1"/>
</dbReference>